<dbReference type="EMBL" id="JABJNZ010000019">
    <property type="protein sequence ID" value="MBT4870152.1"/>
    <property type="molecule type" value="Genomic_DNA"/>
</dbReference>
<dbReference type="PROSITE" id="PS51257">
    <property type="entry name" value="PROKAR_LIPOPROTEIN"/>
    <property type="match status" value="1"/>
</dbReference>
<name>A0A8T5GE17_9ARCH</name>
<proteinExistence type="predicted"/>
<evidence type="ECO:0000313" key="1">
    <source>
        <dbReference type="EMBL" id="MBT4870152.1"/>
    </source>
</evidence>
<evidence type="ECO:0000313" key="2">
    <source>
        <dbReference type="Proteomes" id="UP000722459"/>
    </source>
</evidence>
<organism evidence="1 2">
    <name type="scientific">Candidatus Iainarchaeum sp</name>
    <dbReference type="NCBI Taxonomy" id="3101447"/>
    <lineage>
        <taxon>Archaea</taxon>
        <taxon>Candidatus Iainarchaeota</taxon>
        <taxon>Candidatus Iainarchaeia</taxon>
        <taxon>Candidatus Iainarchaeales</taxon>
        <taxon>Candidatus Iainarchaeaceae</taxon>
        <taxon>Candidatus Iainarchaeum</taxon>
    </lineage>
</organism>
<accession>A0A8T5GE17</accession>
<comment type="caution">
    <text evidence="1">The sequence shown here is derived from an EMBL/GenBank/DDBJ whole genome shotgun (WGS) entry which is preliminary data.</text>
</comment>
<dbReference type="Proteomes" id="UP000722459">
    <property type="component" value="Unassembled WGS sequence"/>
</dbReference>
<gene>
    <name evidence="1" type="ORF">HON47_01095</name>
</gene>
<protein>
    <submittedName>
        <fullName evidence="1">Uncharacterized protein</fullName>
    </submittedName>
</protein>
<reference evidence="1" key="1">
    <citation type="journal article" date="2021" name="ISME J.">
        <title>Mercury methylation by metabolically versatile and cosmopolitan marine bacteria.</title>
        <authorList>
            <person name="Lin H."/>
            <person name="Ascher D.B."/>
            <person name="Myung Y."/>
            <person name="Lamborg C.H."/>
            <person name="Hallam S.J."/>
            <person name="Gionfriddo C.M."/>
            <person name="Holt K.E."/>
            <person name="Moreau J.W."/>
        </authorList>
    </citation>
    <scope>NUCLEOTIDE SEQUENCE</scope>
    <source>
        <strain evidence="1">SI075_bin30</strain>
    </source>
</reference>
<sequence>MKKTILILSIFTISLFIFGCTTNLEQSMQDMINQYKGNEIVNTFYTAMETKNYDLLDPHYSEEFLEVSSKEETEQFYTSINNKLGNLIDYNITYVNFETMSTLGGTTKTTVLTISSSYEKGEATETLTIIEKNGIEKLHGWNINSKALILN</sequence>
<dbReference type="AlphaFoldDB" id="A0A8T5GE17"/>